<keyword evidence="6" id="KW-1185">Reference proteome</keyword>
<dbReference type="Gene3D" id="3.40.50.620">
    <property type="entry name" value="HUPs"/>
    <property type="match status" value="1"/>
</dbReference>
<evidence type="ECO:0000256" key="1">
    <source>
        <dbReference type="ARBA" id="ARBA00022598"/>
    </source>
</evidence>
<accession>A0A6A6D9V3</accession>
<gene>
    <name evidence="5" type="ORF">K469DRAFT_755799</name>
</gene>
<dbReference type="InterPro" id="IPR032678">
    <property type="entry name" value="tRNA-synt_1_cat_dom"/>
</dbReference>
<evidence type="ECO:0000256" key="3">
    <source>
        <dbReference type="ARBA" id="ARBA00022840"/>
    </source>
</evidence>
<evidence type="ECO:0000313" key="6">
    <source>
        <dbReference type="Proteomes" id="UP000800200"/>
    </source>
</evidence>
<dbReference type="GO" id="GO:0005737">
    <property type="term" value="C:cytoplasm"/>
    <property type="evidence" value="ECO:0007669"/>
    <property type="project" value="TreeGrafter"/>
</dbReference>
<keyword evidence="1" id="KW-0436">Ligase</keyword>
<dbReference type="GO" id="GO:0005524">
    <property type="term" value="F:ATP binding"/>
    <property type="evidence" value="ECO:0007669"/>
    <property type="project" value="UniProtKB-KW"/>
</dbReference>
<protein>
    <recommendedName>
        <fullName evidence="4">tRNA synthetases class I catalytic domain-containing protein</fullName>
    </recommendedName>
</protein>
<evidence type="ECO:0000259" key="4">
    <source>
        <dbReference type="Pfam" id="PF01406"/>
    </source>
</evidence>
<name>A0A6A6D9V3_9PEZI</name>
<proteinExistence type="predicted"/>
<dbReference type="OrthoDB" id="438179at2759"/>
<dbReference type="Pfam" id="PF01406">
    <property type="entry name" value="tRNA-synt_1e"/>
    <property type="match status" value="1"/>
</dbReference>
<dbReference type="InterPro" id="IPR014729">
    <property type="entry name" value="Rossmann-like_a/b/a_fold"/>
</dbReference>
<dbReference type="GO" id="GO:0006423">
    <property type="term" value="P:cysteinyl-tRNA aminoacylation"/>
    <property type="evidence" value="ECO:0007669"/>
    <property type="project" value="TreeGrafter"/>
</dbReference>
<dbReference type="PANTHER" id="PTHR10890">
    <property type="entry name" value="CYSTEINYL-TRNA SYNTHETASE"/>
    <property type="match status" value="1"/>
</dbReference>
<dbReference type="GO" id="GO:0004817">
    <property type="term" value="F:cysteine-tRNA ligase activity"/>
    <property type="evidence" value="ECO:0007669"/>
    <property type="project" value="TreeGrafter"/>
</dbReference>
<dbReference type="EMBL" id="ML994711">
    <property type="protein sequence ID" value="KAF2176304.1"/>
    <property type="molecule type" value="Genomic_DNA"/>
</dbReference>
<dbReference type="InterPro" id="IPR024909">
    <property type="entry name" value="Cys-tRNA/MSH_ligase"/>
</dbReference>
<dbReference type="PANTHER" id="PTHR10890:SF3">
    <property type="entry name" value="CYSTEINE--TRNA LIGASE, CYTOPLASMIC"/>
    <property type="match status" value="1"/>
</dbReference>
<sequence>MPFFGLKVKFVMNIADVDDNIIIKARRKRLLDLEREKSYSLEQSQKLGIEAFLAYAKANLPLLQSVDNLASQDENNYKERRDAAYGRVLADGTLSREGNPSDTEAKSKMHIVNMDAAAQAIKNGKLFEGAEEILSPYLDSLLKETIDTSDQTISTGLTQHMERAFTNDMDALNVLRPDSIMRVTEFVPQIVTFVERILKRGFAYEAIGSVYFDIAAFEKAGNTYARLRPDSKNDKALQEGREGVLSKSLDRKKGSGDFALWKKSKPGEPSWSTHTAMAGRVDILSAPSWLPISSESRWTSTLPALIWRFPITTTS</sequence>
<feature type="domain" description="tRNA synthetases class I catalytic" evidence="4">
    <location>
        <begin position="4"/>
        <end position="273"/>
    </location>
</feature>
<organism evidence="5 6">
    <name type="scientific">Zopfia rhizophila CBS 207.26</name>
    <dbReference type="NCBI Taxonomy" id="1314779"/>
    <lineage>
        <taxon>Eukaryota</taxon>
        <taxon>Fungi</taxon>
        <taxon>Dikarya</taxon>
        <taxon>Ascomycota</taxon>
        <taxon>Pezizomycotina</taxon>
        <taxon>Dothideomycetes</taxon>
        <taxon>Dothideomycetes incertae sedis</taxon>
        <taxon>Zopfiaceae</taxon>
        <taxon>Zopfia</taxon>
    </lineage>
</organism>
<keyword evidence="3" id="KW-0067">ATP-binding</keyword>
<dbReference type="SUPFAM" id="SSF52374">
    <property type="entry name" value="Nucleotidylyl transferase"/>
    <property type="match status" value="1"/>
</dbReference>
<reference evidence="5" key="1">
    <citation type="journal article" date="2020" name="Stud. Mycol.">
        <title>101 Dothideomycetes genomes: a test case for predicting lifestyles and emergence of pathogens.</title>
        <authorList>
            <person name="Haridas S."/>
            <person name="Albert R."/>
            <person name="Binder M."/>
            <person name="Bloem J."/>
            <person name="Labutti K."/>
            <person name="Salamov A."/>
            <person name="Andreopoulos B."/>
            <person name="Baker S."/>
            <person name="Barry K."/>
            <person name="Bills G."/>
            <person name="Bluhm B."/>
            <person name="Cannon C."/>
            <person name="Castanera R."/>
            <person name="Culley D."/>
            <person name="Daum C."/>
            <person name="Ezra D."/>
            <person name="Gonzalez J."/>
            <person name="Henrissat B."/>
            <person name="Kuo A."/>
            <person name="Liang C."/>
            <person name="Lipzen A."/>
            <person name="Lutzoni F."/>
            <person name="Magnuson J."/>
            <person name="Mondo S."/>
            <person name="Nolan M."/>
            <person name="Ohm R."/>
            <person name="Pangilinan J."/>
            <person name="Park H.-J."/>
            <person name="Ramirez L."/>
            <person name="Alfaro M."/>
            <person name="Sun H."/>
            <person name="Tritt A."/>
            <person name="Yoshinaga Y."/>
            <person name="Zwiers L.-H."/>
            <person name="Turgeon B."/>
            <person name="Goodwin S."/>
            <person name="Spatafora J."/>
            <person name="Crous P."/>
            <person name="Grigoriev I."/>
        </authorList>
    </citation>
    <scope>NUCLEOTIDE SEQUENCE</scope>
    <source>
        <strain evidence="5">CBS 207.26</strain>
    </source>
</reference>
<evidence type="ECO:0000256" key="2">
    <source>
        <dbReference type="ARBA" id="ARBA00022741"/>
    </source>
</evidence>
<keyword evidence="2" id="KW-0547">Nucleotide-binding</keyword>
<dbReference type="Proteomes" id="UP000800200">
    <property type="component" value="Unassembled WGS sequence"/>
</dbReference>
<evidence type="ECO:0000313" key="5">
    <source>
        <dbReference type="EMBL" id="KAF2176304.1"/>
    </source>
</evidence>
<dbReference type="AlphaFoldDB" id="A0A6A6D9V3"/>